<protein>
    <recommendedName>
        <fullName evidence="2">CNP1-like uncharacterized domain-containing protein</fullName>
    </recommendedName>
</protein>
<sequence length="171" mass="19167">MLQGFSRAGRLAAVVMFFPACALAGLFTEADPNWQEDAVEYPPPPREEDLHKFFVTAASPNAFYVDKASMSLGEDRVVRFTLVVRTPGGAENITFEGIRCATGERRLYARWRPQEEQWSPARRSEWEPLRATGYNMPRAVLAAQHFCDGPAPPRTLGDARRGLIYGNGNYQ</sequence>
<evidence type="ECO:0000313" key="3">
    <source>
        <dbReference type="EMBL" id="AUN94715.1"/>
    </source>
</evidence>
<feature type="signal peptide" evidence="1">
    <location>
        <begin position="1"/>
        <end position="24"/>
    </location>
</feature>
<dbReference type="OrthoDB" id="7066954at2"/>
<proteinExistence type="predicted"/>
<gene>
    <name evidence="3" type="ORF">C0099_07045</name>
</gene>
<evidence type="ECO:0000313" key="4">
    <source>
        <dbReference type="Proteomes" id="UP000242205"/>
    </source>
</evidence>
<evidence type="ECO:0000256" key="1">
    <source>
        <dbReference type="SAM" id="SignalP"/>
    </source>
</evidence>
<feature type="chain" id="PRO_5014437724" description="CNP1-like uncharacterized domain-containing protein" evidence="1">
    <location>
        <begin position="25"/>
        <end position="171"/>
    </location>
</feature>
<name>A0A2I6S637_9RHOO</name>
<dbReference type="EMBL" id="CP025682">
    <property type="protein sequence ID" value="AUN94715.1"/>
    <property type="molecule type" value="Genomic_DNA"/>
</dbReference>
<feature type="domain" description="CNP1-like uncharacterised" evidence="2">
    <location>
        <begin position="30"/>
        <end position="160"/>
    </location>
</feature>
<accession>A0A2I6S637</accession>
<dbReference type="AlphaFoldDB" id="A0A2I6S637"/>
<keyword evidence="4" id="KW-1185">Reference proteome</keyword>
<dbReference type="Pfam" id="PF08750">
    <property type="entry name" value="CNP1"/>
    <property type="match status" value="1"/>
</dbReference>
<dbReference type="InterPro" id="IPR014861">
    <property type="entry name" value="CNP1-like_dom"/>
</dbReference>
<reference evidence="3 4" key="1">
    <citation type="submission" date="2018-01" db="EMBL/GenBank/DDBJ databases">
        <authorList>
            <person name="Fu G.-Y."/>
        </authorList>
    </citation>
    <scope>NUCLEOTIDE SEQUENCE [LARGE SCALE GENOMIC DNA]</scope>
    <source>
        <strain evidence="3 4">SY39</strain>
    </source>
</reference>
<dbReference type="Proteomes" id="UP000242205">
    <property type="component" value="Chromosome"/>
</dbReference>
<organism evidence="3 4">
    <name type="scientific">Pseudazoarcus pumilus</name>
    <dbReference type="NCBI Taxonomy" id="2067960"/>
    <lineage>
        <taxon>Bacteria</taxon>
        <taxon>Pseudomonadati</taxon>
        <taxon>Pseudomonadota</taxon>
        <taxon>Betaproteobacteria</taxon>
        <taxon>Rhodocyclales</taxon>
        <taxon>Zoogloeaceae</taxon>
        <taxon>Pseudazoarcus</taxon>
    </lineage>
</organism>
<keyword evidence="1" id="KW-0732">Signal</keyword>
<evidence type="ECO:0000259" key="2">
    <source>
        <dbReference type="Pfam" id="PF08750"/>
    </source>
</evidence>
<dbReference type="KEGG" id="atw:C0099_07045"/>